<accession>A0A3P3TVX0</accession>
<dbReference type="GO" id="GO:1901135">
    <property type="term" value="P:carbohydrate derivative metabolic process"/>
    <property type="evidence" value="ECO:0007669"/>
    <property type="project" value="InterPro"/>
</dbReference>
<dbReference type="PANTHER" id="PTHR38418:SF2">
    <property type="entry name" value="SUGAR ISOMERASE, KPSF_GUTQ (AFU_ORTHOLOGUE AFUA_6G08860)"/>
    <property type="match status" value="1"/>
</dbReference>
<dbReference type="EMBL" id="RRCN01000001">
    <property type="protein sequence ID" value="RRJ62285.1"/>
    <property type="molecule type" value="Genomic_DNA"/>
</dbReference>
<dbReference type="OrthoDB" id="9762536at2"/>
<evidence type="ECO:0000313" key="3">
    <source>
        <dbReference type="Proteomes" id="UP000267017"/>
    </source>
</evidence>
<keyword evidence="3" id="KW-1185">Reference proteome</keyword>
<evidence type="ECO:0000259" key="1">
    <source>
        <dbReference type="PROSITE" id="PS51464"/>
    </source>
</evidence>
<dbReference type="AlphaFoldDB" id="A0A3P3TVX0"/>
<organism evidence="2 3">
    <name type="scientific">Paenibacillus oralis</name>
    <dbReference type="NCBI Taxonomy" id="2490856"/>
    <lineage>
        <taxon>Bacteria</taxon>
        <taxon>Bacillati</taxon>
        <taxon>Bacillota</taxon>
        <taxon>Bacilli</taxon>
        <taxon>Bacillales</taxon>
        <taxon>Paenibacillaceae</taxon>
        <taxon>Paenibacillus</taxon>
    </lineage>
</organism>
<dbReference type="PANTHER" id="PTHR38418">
    <property type="entry name" value="SUGAR ISOMERASE, KPSF/GUTQ (AFU_ORTHOLOGUE AFUA_6G08860)"/>
    <property type="match status" value="1"/>
</dbReference>
<dbReference type="Proteomes" id="UP000267017">
    <property type="component" value="Unassembled WGS sequence"/>
</dbReference>
<dbReference type="PROSITE" id="PS51464">
    <property type="entry name" value="SIS"/>
    <property type="match status" value="1"/>
</dbReference>
<dbReference type="Gene3D" id="3.40.50.10490">
    <property type="entry name" value="Glucose-6-phosphate isomerase like protein, domain 1"/>
    <property type="match status" value="1"/>
</dbReference>
<dbReference type="InterPro" id="IPR046348">
    <property type="entry name" value="SIS_dom_sf"/>
</dbReference>
<dbReference type="SUPFAM" id="SSF53697">
    <property type="entry name" value="SIS domain"/>
    <property type="match status" value="1"/>
</dbReference>
<dbReference type="RefSeq" id="WP_128630176.1">
    <property type="nucleotide sequence ID" value="NZ_RRCN01000001.1"/>
</dbReference>
<sequence length="198" mass="21926">MIAYFESLLKTISSAIEGLDEMTFNQLVNDCVTTLNQGNKLVVSGLGKNVSICDKFVGSMVSLGLNACFLHTNSAIHGDMGVVKDGDLVIILTKSGETSESIYLTRLLQERKINLWLMTFEAESTLARAIKNKLIIHLEHEGDMWNIMPNNSTTLNLIILQALVMQIAEKQNLQLEDFKRNHPGGHIGEVLKGELSKI</sequence>
<comment type="caution">
    <text evidence="2">The sequence shown here is derived from an EMBL/GenBank/DDBJ whole genome shotgun (WGS) entry which is preliminary data.</text>
</comment>
<reference evidence="2 3" key="1">
    <citation type="submission" date="2018-11" db="EMBL/GenBank/DDBJ databases">
        <title>Genome sequencing of Paenibacillus sp. KCOM 3021 (= ChDC PVNT-B20).</title>
        <authorList>
            <person name="Kook J.-K."/>
            <person name="Park S.-N."/>
            <person name="Lim Y.K."/>
        </authorList>
    </citation>
    <scope>NUCLEOTIDE SEQUENCE [LARGE SCALE GENOMIC DNA]</scope>
    <source>
        <strain evidence="2 3">KCOM 3021</strain>
    </source>
</reference>
<gene>
    <name evidence="2" type="ORF">EHV15_04475</name>
</gene>
<dbReference type="Pfam" id="PF01380">
    <property type="entry name" value="SIS"/>
    <property type="match status" value="1"/>
</dbReference>
<protein>
    <submittedName>
        <fullName evidence="2">SIS domain-containing protein</fullName>
    </submittedName>
</protein>
<name>A0A3P3TVX0_9BACL</name>
<dbReference type="GO" id="GO:0097367">
    <property type="term" value="F:carbohydrate derivative binding"/>
    <property type="evidence" value="ECO:0007669"/>
    <property type="project" value="InterPro"/>
</dbReference>
<proteinExistence type="predicted"/>
<dbReference type="InterPro" id="IPR001347">
    <property type="entry name" value="SIS_dom"/>
</dbReference>
<evidence type="ECO:0000313" key="2">
    <source>
        <dbReference type="EMBL" id="RRJ62285.1"/>
    </source>
</evidence>
<feature type="domain" description="SIS" evidence="1">
    <location>
        <begin position="31"/>
        <end position="173"/>
    </location>
</feature>